<sequence>DSNDQWKLQRPSQPPCRKISGNRCRRQSAERKILNHYRHFEHQGQFRHTKLILEKKFRKELRGIKGDRKGFIINPHHSEEAERFKHQGWESLKSNPTYEVLLKYKYIVFRDSLPNSTPPIREGIEHEIHLKPGTPPISVRQWRQSPEQSKEIIAWTKEMVKAGVKKPVGWRMVHDYRQLNNATILPASRCLARKTLSTRWPVASIFVYGLFNGLLPSQAEGLLSRQLKFTDSCSGGDDTHPQHWNCLQAPT</sequence>
<evidence type="ECO:0008006" key="4">
    <source>
        <dbReference type="Google" id="ProtNLM"/>
    </source>
</evidence>
<proteinExistence type="predicted"/>
<accession>A0AAV2YM68</accession>
<evidence type="ECO:0000256" key="1">
    <source>
        <dbReference type="SAM" id="MobiDB-lite"/>
    </source>
</evidence>
<dbReference type="Proteomes" id="UP001146120">
    <property type="component" value="Unassembled WGS sequence"/>
</dbReference>
<dbReference type="EMBL" id="DAKRPA010000178">
    <property type="protein sequence ID" value="DAZ96097.1"/>
    <property type="molecule type" value="Genomic_DNA"/>
</dbReference>
<protein>
    <recommendedName>
        <fullName evidence="4">Reverse transcriptase</fullName>
    </recommendedName>
</protein>
<evidence type="ECO:0000313" key="3">
    <source>
        <dbReference type="Proteomes" id="UP001146120"/>
    </source>
</evidence>
<dbReference type="Gene3D" id="3.10.10.10">
    <property type="entry name" value="HIV Type 1 Reverse Transcriptase, subunit A, domain 1"/>
    <property type="match status" value="1"/>
</dbReference>
<gene>
    <name evidence="2" type="ORF">N0F65_000645</name>
</gene>
<feature type="region of interest" description="Disordered" evidence="1">
    <location>
        <begin position="1"/>
        <end position="24"/>
    </location>
</feature>
<evidence type="ECO:0000313" key="2">
    <source>
        <dbReference type="EMBL" id="DAZ96097.1"/>
    </source>
</evidence>
<organism evidence="2 3">
    <name type="scientific">Lagenidium giganteum</name>
    <dbReference type="NCBI Taxonomy" id="4803"/>
    <lineage>
        <taxon>Eukaryota</taxon>
        <taxon>Sar</taxon>
        <taxon>Stramenopiles</taxon>
        <taxon>Oomycota</taxon>
        <taxon>Peronosporomycetes</taxon>
        <taxon>Pythiales</taxon>
        <taxon>Pythiaceae</taxon>
    </lineage>
</organism>
<dbReference type="InterPro" id="IPR043502">
    <property type="entry name" value="DNA/RNA_pol_sf"/>
</dbReference>
<comment type="caution">
    <text evidence="2">The sequence shown here is derived from an EMBL/GenBank/DDBJ whole genome shotgun (WGS) entry which is preliminary data.</text>
</comment>
<name>A0AAV2YM68_9STRA</name>
<keyword evidence="3" id="KW-1185">Reference proteome</keyword>
<reference evidence="2" key="2">
    <citation type="journal article" date="2023" name="Microbiol Resour">
        <title>Decontamination and Annotation of the Draft Genome Sequence of the Oomycete Lagenidium giganteum ARSEF 373.</title>
        <authorList>
            <person name="Morgan W.R."/>
            <person name="Tartar A."/>
        </authorList>
    </citation>
    <scope>NUCLEOTIDE SEQUENCE</scope>
    <source>
        <strain evidence="2">ARSEF 373</strain>
    </source>
</reference>
<reference evidence="2" key="1">
    <citation type="submission" date="2022-11" db="EMBL/GenBank/DDBJ databases">
        <authorList>
            <person name="Morgan W.R."/>
            <person name="Tartar A."/>
        </authorList>
    </citation>
    <scope>NUCLEOTIDE SEQUENCE</scope>
    <source>
        <strain evidence="2">ARSEF 373</strain>
    </source>
</reference>
<dbReference type="AlphaFoldDB" id="A0AAV2YM68"/>
<dbReference type="SUPFAM" id="SSF56672">
    <property type="entry name" value="DNA/RNA polymerases"/>
    <property type="match status" value="1"/>
</dbReference>
<feature type="non-terminal residue" evidence="2">
    <location>
        <position position="1"/>
    </location>
</feature>